<evidence type="ECO:0000256" key="6">
    <source>
        <dbReference type="ARBA" id="ARBA00022771"/>
    </source>
</evidence>
<gene>
    <name evidence="18" type="ORF">FHR75_002644</name>
</gene>
<comment type="caution">
    <text evidence="18">The sequence shown here is derived from an EMBL/GenBank/DDBJ whole genome shotgun (WGS) entry which is preliminary data.</text>
</comment>
<dbReference type="GO" id="GO:0008534">
    <property type="term" value="F:oxidized purine nucleobase lesion DNA N-glycosylase activity"/>
    <property type="evidence" value="ECO:0007669"/>
    <property type="project" value="UniProtKB-ARBA"/>
</dbReference>
<evidence type="ECO:0000256" key="5">
    <source>
        <dbReference type="ARBA" id="ARBA00022763"/>
    </source>
</evidence>
<dbReference type="InterPro" id="IPR015886">
    <property type="entry name" value="H2TH_FPG"/>
</dbReference>
<evidence type="ECO:0000256" key="4">
    <source>
        <dbReference type="ARBA" id="ARBA00022723"/>
    </source>
</evidence>
<name>A0A7W4TMV9_KINRA</name>
<protein>
    <recommendedName>
        <fullName evidence="3">DNA-(apurinic or apyrimidinic site) lyase</fullName>
        <ecNumber evidence="3">4.2.99.18</ecNumber>
    </recommendedName>
</protein>
<dbReference type="InterPro" id="IPR010663">
    <property type="entry name" value="Znf_FPG/IleRS"/>
</dbReference>
<evidence type="ECO:0000259" key="16">
    <source>
        <dbReference type="PROSITE" id="PS51066"/>
    </source>
</evidence>
<dbReference type="InterPro" id="IPR012319">
    <property type="entry name" value="FPG_cat"/>
</dbReference>
<dbReference type="PROSITE" id="PS51066">
    <property type="entry name" value="ZF_FPG_2"/>
    <property type="match status" value="1"/>
</dbReference>
<dbReference type="FunFam" id="1.10.8.50:FF:000003">
    <property type="entry name" value="Formamidopyrimidine-DNA glycosylase"/>
    <property type="match status" value="1"/>
</dbReference>
<keyword evidence="4" id="KW-0479">Metal-binding</keyword>
<dbReference type="PROSITE" id="PS51068">
    <property type="entry name" value="FPG_CAT"/>
    <property type="match status" value="1"/>
</dbReference>
<evidence type="ECO:0000256" key="10">
    <source>
        <dbReference type="ARBA" id="ARBA00023204"/>
    </source>
</evidence>
<dbReference type="InterPro" id="IPR010979">
    <property type="entry name" value="Ribosomal_uS13-like_H2TH"/>
</dbReference>
<evidence type="ECO:0000259" key="17">
    <source>
        <dbReference type="PROSITE" id="PS51068"/>
    </source>
</evidence>
<dbReference type="Proteomes" id="UP000533269">
    <property type="component" value="Unassembled WGS sequence"/>
</dbReference>
<evidence type="ECO:0000256" key="13">
    <source>
        <dbReference type="ARBA" id="ARBA00023295"/>
    </source>
</evidence>
<dbReference type="GO" id="GO:0000703">
    <property type="term" value="F:oxidized pyrimidine nucleobase lesion DNA N-glycosylase activity"/>
    <property type="evidence" value="ECO:0007669"/>
    <property type="project" value="TreeGrafter"/>
</dbReference>
<accession>A0A7W4TMV9</accession>
<dbReference type="SMART" id="SM01232">
    <property type="entry name" value="H2TH"/>
    <property type="match status" value="1"/>
</dbReference>
<evidence type="ECO:0000313" key="18">
    <source>
        <dbReference type="EMBL" id="MBB2901829.1"/>
    </source>
</evidence>
<dbReference type="PANTHER" id="PTHR42697:SF3">
    <property type="entry name" value="ENDONUCLEASE 8 1"/>
    <property type="match status" value="1"/>
</dbReference>
<comment type="catalytic activity">
    <reaction evidence="14">
        <text>2'-deoxyribonucleotide-(2'-deoxyribose 5'-phosphate)-2'-deoxyribonucleotide-DNA = a 3'-end 2'-deoxyribonucleotide-(2,3-dehydro-2,3-deoxyribose 5'-phosphate)-DNA + a 5'-end 5'-phospho-2'-deoxyribonucleoside-DNA + H(+)</text>
        <dbReference type="Rhea" id="RHEA:66592"/>
        <dbReference type="Rhea" id="RHEA-COMP:13180"/>
        <dbReference type="Rhea" id="RHEA-COMP:16897"/>
        <dbReference type="Rhea" id="RHEA-COMP:17067"/>
        <dbReference type="ChEBI" id="CHEBI:15378"/>
        <dbReference type="ChEBI" id="CHEBI:136412"/>
        <dbReference type="ChEBI" id="CHEBI:157695"/>
        <dbReference type="ChEBI" id="CHEBI:167181"/>
        <dbReference type="EC" id="4.2.99.18"/>
    </reaction>
</comment>
<feature type="domain" description="Formamidopyrimidine-DNA glycosylase catalytic" evidence="17">
    <location>
        <begin position="2"/>
        <end position="99"/>
    </location>
</feature>
<dbReference type="EC" id="4.2.99.18" evidence="3"/>
<evidence type="ECO:0000256" key="7">
    <source>
        <dbReference type="ARBA" id="ARBA00022801"/>
    </source>
</evidence>
<dbReference type="SUPFAM" id="SSF81624">
    <property type="entry name" value="N-terminal domain of MutM-like DNA repair proteins"/>
    <property type="match status" value="1"/>
</dbReference>
<evidence type="ECO:0000256" key="2">
    <source>
        <dbReference type="ARBA" id="ARBA00009409"/>
    </source>
</evidence>
<evidence type="ECO:0000256" key="8">
    <source>
        <dbReference type="ARBA" id="ARBA00022833"/>
    </source>
</evidence>
<keyword evidence="13" id="KW-0326">Glycosidase</keyword>
<dbReference type="SUPFAM" id="SSF57716">
    <property type="entry name" value="Glucocorticoid receptor-like (DNA-binding domain)"/>
    <property type="match status" value="1"/>
</dbReference>
<dbReference type="GO" id="GO:0140078">
    <property type="term" value="F:class I DNA-(apurinic or apyrimidinic site) endonuclease activity"/>
    <property type="evidence" value="ECO:0007669"/>
    <property type="project" value="UniProtKB-EC"/>
</dbReference>
<dbReference type="Gene3D" id="1.10.8.50">
    <property type="match status" value="1"/>
</dbReference>
<dbReference type="Pfam" id="PF06827">
    <property type="entry name" value="zf-FPG_IleRS"/>
    <property type="match status" value="1"/>
</dbReference>
<dbReference type="GO" id="GO:0003684">
    <property type="term" value="F:damaged DNA binding"/>
    <property type="evidence" value="ECO:0007669"/>
    <property type="project" value="InterPro"/>
</dbReference>
<keyword evidence="5" id="KW-0227">DNA damage</keyword>
<keyword evidence="9" id="KW-0238">DNA-binding</keyword>
<dbReference type="EMBL" id="JACHVY010000002">
    <property type="protein sequence ID" value="MBB2901829.1"/>
    <property type="molecule type" value="Genomic_DNA"/>
</dbReference>
<comment type="cofactor">
    <cofactor evidence="1">
        <name>Zn(2+)</name>
        <dbReference type="ChEBI" id="CHEBI:29105"/>
    </cofactor>
</comment>
<evidence type="ECO:0000256" key="9">
    <source>
        <dbReference type="ARBA" id="ARBA00023125"/>
    </source>
</evidence>
<dbReference type="GO" id="GO:0006979">
    <property type="term" value="P:response to oxidative stress"/>
    <property type="evidence" value="ECO:0007669"/>
    <property type="project" value="UniProtKB-ARBA"/>
</dbReference>
<reference evidence="18 19" key="1">
    <citation type="submission" date="2020-08" db="EMBL/GenBank/DDBJ databases">
        <title>The Agave Microbiome: Exploring the role of microbial communities in plant adaptations to desert environments.</title>
        <authorList>
            <person name="Partida-Martinez L.P."/>
        </authorList>
    </citation>
    <scope>NUCLEOTIDE SEQUENCE [LARGE SCALE GENOMIC DNA]</scope>
    <source>
        <strain evidence="18 19">AS2.23</strain>
    </source>
</reference>
<evidence type="ECO:0000256" key="14">
    <source>
        <dbReference type="ARBA" id="ARBA00044632"/>
    </source>
</evidence>
<dbReference type="GO" id="GO:0003690">
    <property type="term" value="F:double-stranded DNA binding"/>
    <property type="evidence" value="ECO:0007669"/>
    <property type="project" value="UniProtKB-ARBA"/>
</dbReference>
<keyword evidence="10" id="KW-0234">DNA repair</keyword>
<dbReference type="Pfam" id="PF06831">
    <property type="entry name" value="H2TH"/>
    <property type="match status" value="1"/>
</dbReference>
<dbReference type="InterPro" id="IPR000214">
    <property type="entry name" value="Znf_DNA_glyclase/AP_lyase"/>
</dbReference>
<dbReference type="SMART" id="SM00898">
    <property type="entry name" value="Fapy_DNA_glyco"/>
    <property type="match status" value="1"/>
</dbReference>
<reference evidence="18 19" key="2">
    <citation type="submission" date="2020-08" db="EMBL/GenBank/DDBJ databases">
        <authorList>
            <person name="Partida-Martinez L."/>
            <person name="Huntemann M."/>
            <person name="Clum A."/>
            <person name="Wang J."/>
            <person name="Palaniappan K."/>
            <person name="Ritter S."/>
            <person name="Chen I.-M."/>
            <person name="Stamatis D."/>
            <person name="Reddy T."/>
            <person name="O'Malley R."/>
            <person name="Daum C."/>
            <person name="Shapiro N."/>
            <person name="Ivanova N."/>
            <person name="Kyrpides N."/>
            <person name="Woyke T."/>
        </authorList>
    </citation>
    <scope>NUCLEOTIDE SEQUENCE [LARGE SCALE GENOMIC DNA]</scope>
    <source>
        <strain evidence="18 19">AS2.23</strain>
    </source>
</reference>
<dbReference type="InterPro" id="IPR035937">
    <property type="entry name" value="FPG_N"/>
</dbReference>
<dbReference type="GO" id="GO:0008270">
    <property type="term" value="F:zinc ion binding"/>
    <property type="evidence" value="ECO:0007669"/>
    <property type="project" value="UniProtKB-KW"/>
</dbReference>
<keyword evidence="11" id="KW-0456">Lyase</keyword>
<evidence type="ECO:0000256" key="12">
    <source>
        <dbReference type="ARBA" id="ARBA00023268"/>
    </source>
</evidence>
<dbReference type="GO" id="GO:0006284">
    <property type="term" value="P:base-excision repair"/>
    <property type="evidence" value="ECO:0007669"/>
    <property type="project" value="InterPro"/>
</dbReference>
<feature type="domain" description="FPG-type" evidence="16">
    <location>
        <begin position="229"/>
        <end position="263"/>
    </location>
</feature>
<evidence type="ECO:0000313" key="19">
    <source>
        <dbReference type="Proteomes" id="UP000533269"/>
    </source>
</evidence>
<dbReference type="SUPFAM" id="SSF46946">
    <property type="entry name" value="S13-like H2TH domain"/>
    <property type="match status" value="1"/>
</dbReference>
<dbReference type="RefSeq" id="WP_183391788.1">
    <property type="nucleotide sequence ID" value="NZ_JACHVY010000002.1"/>
</dbReference>
<evidence type="ECO:0000256" key="11">
    <source>
        <dbReference type="ARBA" id="ARBA00023239"/>
    </source>
</evidence>
<keyword evidence="7" id="KW-0378">Hydrolase</keyword>
<dbReference type="Gene3D" id="3.20.190.10">
    <property type="entry name" value="MutM-like, N-terminal"/>
    <property type="match status" value="1"/>
</dbReference>
<keyword evidence="8" id="KW-0862">Zinc</keyword>
<proteinExistence type="inferred from homology"/>
<sequence>MPEGHSVHRSARDLLARFGGGVVLVGSPQGRFAEGAALLDERALVATEAHGKHLLARFEGERTLHVHLGLYGRWTFGEGAPEAPRGQVRLRLEGERAWADLRGPTACEVLDPAGVAALHARLGEDPLRPDADPGAAHARICRSRVGVGALLMQQEVVAGVGTIFRAEVLFRNGVDPFRPGRELARAEWDAVWADLVRLMAAGVRAGRIVTTRPEHRSRRGSPSRADSFYVYGRAGRPCRVCSTPVEATLVTGRHLMWCPTCQPRK</sequence>
<dbReference type="Pfam" id="PF01149">
    <property type="entry name" value="Fapy_DNA_glyco"/>
    <property type="match status" value="1"/>
</dbReference>
<dbReference type="AlphaFoldDB" id="A0A7W4TMV9"/>
<evidence type="ECO:0000256" key="1">
    <source>
        <dbReference type="ARBA" id="ARBA00001947"/>
    </source>
</evidence>
<dbReference type="PANTHER" id="PTHR42697">
    <property type="entry name" value="ENDONUCLEASE 8"/>
    <property type="match status" value="1"/>
</dbReference>
<comment type="similarity">
    <text evidence="2">Belongs to the FPG family.</text>
</comment>
<keyword evidence="12" id="KW-0511">Multifunctional enzyme</keyword>
<keyword evidence="6 15" id="KW-0863">Zinc-finger</keyword>
<organism evidence="18 19">
    <name type="scientific">Kineococcus radiotolerans</name>
    <dbReference type="NCBI Taxonomy" id="131568"/>
    <lineage>
        <taxon>Bacteria</taxon>
        <taxon>Bacillati</taxon>
        <taxon>Actinomycetota</taxon>
        <taxon>Actinomycetes</taxon>
        <taxon>Kineosporiales</taxon>
        <taxon>Kineosporiaceae</taxon>
        <taxon>Kineococcus</taxon>
    </lineage>
</organism>
<dbReference type="CDD" id="cd08970">
    <property type="entry name" value="AcNei1_N"/>
    <property type="match status" value="1"/>
</dbReference>
<evidence type="ECO:0000256" key="15">
    <source>
        <dbReference type="PROSITE-ProRule" id="PRU00391"/>
    </source>
</evidence>
<evidence type="ECO:0000256" key="3">
    <source>
        <dbReference type="ARBA" id="ARBA00012720"/>
    </source>
</evidence>